<dbReference type="InterPro" id="IPR017790">
    <property type="entry name" value="Penicillin-binding_protein_2"/>
</dbReference>
<comment type="subcellular location">
    <subcellularLocation>
        <location evidence="2">Cell membrane</location>
    </subcellularLocation>
    <subcellularLocation>
        <location evidence="1">Membrane</location>
        <topology evidence="1">Single-pass membrane protein</topology>
    </subcellularLocation>
</comment>
<keyword evidence="5" id="KW-0997">Cell inner membrane</keyword>
<evidence type="ECO:0000256" key="1">
    <source>
        <dbReference type="ARBA" id="ARBA00004167"/>
    </source>
</evidence>
<evidence type="ECO:0000256" key="12">
    <source>
        <dbReference type="ARBA" id="ARBA00023136"/>
    </source>
</evidence>
<dbReference type="InterPro" id="IPR012338">
    <property type="entry name" value="Beta-lactam/transpept-like"/>
</dbReference>
<feature type="domain" description="Penicillin-binding protein dimerisation" evidence="16">
    <location>
        <begin position="62"/>
        <end position="255"/>
    </location>
</feature>
<dbReference type="Gene3D" id="3.40.710.10">
    <property type="entry name" value="DD-peptidase/beta-lactamase superfamily"/>
    <property type="match status" value="1"/>
</dbReference>
<evidence type="ECO:0000256" key="6">
    <source>
        <dbReference type="ARBA" id="ARBA00022670"/>
    </source>
</evidence>
<reference evidence="17" key="1">
    <citation type="submission" date="2015-07" db="EMBL/GenBank/DDBJ databases">
        <title>Draft Genome Sequences of Anaerolinea thermolimosa IMO-1, Bellilinea caldifistulae GOMI-1, Leptolinea tardivitalis YMTK-2, Levilinea saccharolytica KIBI-1,Longilinea arvoryzae KOME-1, Previously Described as Members of the Anaerolineaceae (Chloroflexi).</title>
        <authorList>
            <person name="Sekiguchi Y."/>
            <person name="Ohashi A."/>
            <person name="Matsuura N."/>
            <person name="Tourlousse M.D."/>
        </authorList>
    </citation>
    <scope>NUCLEOTIDE SEQUENCE [LARGE SCALE GENOMIC DNA]</scope>
    <source>
        <strain evidence="17">KOME-1</strain>
    </source>
</reference>
<keyword evidence="8" id="KW-0378">Hydrolase</keyword>
<keyword evidence="7 14" id="KW-0812">Transmembrane</keyword>
<dbReference type="GO" id="GO:0008360">
    <property type="term" value="P:regulation of cell shape"/>
    <property type="evidence" value="ECO:0007669"/>
    <property type="project" value="UniProtKB-KW"/>
</dbReference>
<dbReference type="InterPro" id="IPR001460">
    <property type="entry name" value="PCN-bd_Tpept"/>
</dbReference>
<dbReference type="GO" id="GO:0071972">
    <property type="term" value="F:peptidoglycan L,D-transpeptidase activity"/>
    <property type="evidence" value="ECO:0007669"/>
    <property type="project" value="TreeGrafter"/>
</dbReference>
<dbReference type="SUPFAM" id="SSF56519">
    <property type="entry name" value="Penicillin binding protein dimerisation domain"/>
    <property type="match status" value="1"/>
</dbReference>
<dbReference type="SUPFAM" id="SSF56601">
    <property type="entry name" value="beta-lactamase/transpeptidase-like"/>
    <property type="match status" value="1"/>
</dbReference>
<dbReference type="RefSeq" id="WP_075074098.1">
    <property type="nucleotide sequence ID" value="NZ_DF967972.1"/>
</dbReference>
<dbReference type="GO" id="GO:0009002">
    <property type="term" value="F:serine-type D-Ala-D-Ala carboxypeptidase activity"/>
    <property type="evidence" value="ECO:0007669"/>
    <property type="project" value="InterPro"/>
</dbReference>
<sequence length="696" mass="76895">MNTQKESPKGFFESWRYMFIYGLMALVFGFFLYRLFTLQIINGNVYAAQADENRTTDISVATSRGLIYDRNGYILAQNVPSYNVVITPANLPEDDGTVQNIYRQVSDLIGVPVSQGNTDEETVRNFSPCQNDLGITQIVYIGRTNAPYDPVRVKCNVDSNTAMIIRERAEDWPGVGIEIEAVRDYPTGNLTAEVIGFLGPIPASRKDELEATGFVANRDKVGYAGVELSMDDQLVGKNGKRVIEVDVGGQEIRDLQTPVEPTPGNNITLTIDTRLQLAARTALIEQINKWNKKFGYIKYPSGVVIAMNPKTGEILAMVSYPNYENNRMARLIPSYYYQQLIEDPNKPLLNHAISAEMAPGSVFKLGTAIGILNEGVVTPEQQIEDPGRITITEKYSENDTGRNRDYVCYTYKTTGKGHGMVNFLRGVALSCDVYFYKVGGGYQNEVKEGLNIWRIGEYSRALGYGQTLGIELPGEADGLIPDPNWKRINQGENWSTGDTYIATIGQGYVLATPLQVLTSAATIANDGKLMRPTIIHDITDANGTVVKTFTPEMLWDLTKDPKIQVYDENYQTTGEKKTVQPWVIEMTQEGMREVVVDGTATTVFDGFDVPSAGKTGTAEYCDNVAQAKNLCISGSWPAHAWYVGYAPYNDPEIAVVAFVYNGDEGSTVAAPIVRQVMEAYFELKSGESTTTTTTTP</sequence>
<keyword evidence="13" id="KW-0961">Cell wall biogenesis/degradation</keyword>
<evidence type="ECO:0000256" key="11">
    <source>
        <dbReference type="ARBA" id="ARBA00022989"/>
    </source>
</evidence>
<evidence type="ECO:0000256" key="3">
    <source>
        <dbReference type="ARBA" id="ARBA00007171"/>
    </source>
</evidence>
<dbReference type="InterPro" id="IPR005311">
    <property type="entry name" value="PBP_dimer"/>
</dbReference>
<dbReference type="GO" id="GO:0008658">
    <property type="term" value="F:penicillin binding"/>
    <property type="evidence" value="ECO:0007669"/>
    <property type="project" value="InterPro"/>
</dbReference>
<dbReference type="Gene3D" id="3.90.1310.10">
    <property type="entry name" value="Penicillin-binding protein 2a (Domain 2)"/>
    <property type="match status" value="1"/>
</dbReference>
<feature type="domain" description="Penicillin-binding protein transpeptidase" evidence="15">
    <location>
        <begin position="302"/>
        <end position="678"/>
    </location>
</feature>
<dbReference type="EMBL" id="DF967972">
    <property type="protein sequence ID" value="GAP14875.1"/>
    <property type="molecule type" value="Genomic_DNA"/>
</dbReference>
<dbReference type="PANTHER" id="PTHR30627:SF2">
    <property type="entry name" value="PEPTIDOGLYCAN D,D-TRANSPEPTIDASE MRDA"/>
    <property type="match status" value="1"/>
</dbReference>
<keyword evidence="9" id="KW-0133">Cell shape</keyword>
<evidence type="ECO:0000256" key="5">
    <source>
        <dbReference type="ARBA" id="ARBA00022519"/>
    </source>
</evidence>
<keyword evidence="17" id="KW-0808">Transferase</keyword>
<evidence type="ECO:0000313" key="18">
    <source>
        <dbReference type="Proteomes" id="UP000055060"/>
    </source>
</evidence>
<dbReference type="NCBIfam" id="TIGR03423">
    <property type="entry name" value="pbp2_mrdA"/>
    <property type="match status" value="1"/>
</dbReference>
<evidence type="ECO:0000256" key="2">
    <source>
        <dbReference type="ARBA" id="ARBA00004236"/>
    </source>
</evidence>
<dbReference type="InterPro" id="IPR036138">
    <property type="entry name" value="PBP_dimer_sf"/>
</dbReference>
<keyword evidence="11 14" id="KW-1133">Transmembrane helix</keyword>
<evidence type="ECO:0000256" key="7">
    <source>
        <dbReference type="ARBA" id="ARBA00022692"/>
    </source>
</evidence>
<keyword evidence="10" id="KW-0573">Peptidoglycan synthesis</keyword>
<dbReference type="GO" id="GO:0009252">
    <property type="term" value="P:peptidoglycan biosynthetic process"/>
    <property type="evidence" value="ECO:0007669"/>
    <property type="project" value="UniProtKB-KW"/>
</dbReference>
<evidence type="ECO:0000259" key="15">
    <source>
        <dbReference type="Pfam" id="PF00905"/>
    </source>
</evidence>
<name>A0A0S7BLL4_9CHLR</name>
<dbReference type="GO" id="GO:0016740">
    <property type="term" value="F:transferase activity"/>
    <property type="evidence" value="ECO:0007669"/>
    <property type="project" value="UniProtKB-KW"/>
</dbReference>
<keyword evidence="12 14" id="KW-0472">Membrane</keyword>
<evidence type="ECO:0000256" key="9">
    <source>
        <dbReference type="ARBA" id="ARBA00022960"/>
    </source>
</evidence>
<dbReference type="STRING" id="360412.LARV_02653"/>
<comment type="similarity">
    <text evidence="3">Belongs to the transpeptidase family.</text>
</comment>
<evidence type="ECO:0000256" key="10">
    <source>
        <dbReference type="ARBA" id="ARBA00022984"/>
    </source>
</evidence>
<feature type="transmembrane region" description="Helical" evidence="14">
    <location>
        <begin position="15"/>
        <end position="36"/>
    </location>
</feature>
<dbReference type="GO" id="GO:0006508">
    <property type="term" value="P:proteolysis"/>
    <property type="evidence" value="ECO:0007669"/>
    <property type="project" value="UniProtKB-KW"/>
</dbReference>
<evidence type="ECO:0000313" key="17">
    <source>
        <dbReference type="EMBL" id="GAP14875.1"/>
    </source>
</evidence>
<keyword evidence="6" id="KW-0645">Protease</keyword>
<evidence type="ECO:0000256" key="4">
    <source>
        <dbReference type="ARBA" id="ARBA00022475"/>
    </source>
</evidence>
<protein>
    <submittedName>
        <fullName evidence="17">Peptidoglycan glycosyltransferase</fullName>
    </submittedName>
</protein>
<dbReference type="GO" id="GO:0071555">
    <property type="term" value="P:cell wall organization"/>
    <property type="evidence" value="ECO:0007669"/>
    <property type="project" value="UniProtKB-KW"/>
</dbReference>
<dbReference type="InterPro" id="IPR050515">
    <property type="entry name" value="Beta-lactam/transpept"/>
</dbReference>
<evidence type="ECO:0000256" key="13">
    <source>
        <dbReference type="ARBA" id="ARBA00023316"/>
    </source>
</evidence>
<keyword evidence="18" id="KW-1185">Reference proteome</keyword>
<evidence type="ECO:0000256" key="8">
    <source>
        <dbReference type="ARBA" id="ARBA00022801"/>
    </source>
</evidence>
<accession>A0A0S7BLL4</accession>
<proteinExistence type="inferred from homology"/>
<dbReference type="PANTHER" id="PTHR30627">
    <property type="entry name" value="PEPTIDOGLYCAN D,D-TRANSPEPTIDASE"/>
    <property type="match status" value="1"/>
</dbReference>
<dbReference type="AlphaFoldDB" id="A0A0S7BLL4"/>
<dbReference type="Proteomes" id="UP000055060">
    <property type="component" value="Unassembled WGS sequence"/>
</dbReference>
<gene>
    <name evidence="17" type="ORF">LARV_02653</name>
</gene>
<dbReference type="Pfam" id="PF03717">
    <property type="entry name" value="PBP_dimer"/>
    <property type="match status" value="1"/>
</dbReference>
<keyword evidence="4" id="KW-1003">Cell membrane</keyword>
<dbReference type="Pfam" id="PF00905">
    <property type="entry name" value="Transpeptidase"/>
    <property type="match status" value="1"/>
</dbReference>
<evidence type="ECO:0000256" key="14">
    <source>
        <dbReference type="SAM" id="Phobius"/>
    </source>
</evidence>
<dbReference type="GO" id="GO:0005886">
    <property type="term" value="C:plasma membrane"/>
    <property type="evidence" value="ECO:0007669"/>
    <property type="project" value="UniProtKB-SubCell"/>
</dbReference>
<dbReference type="OrthoDB" id="9770103at2"/>
<evidence type="ECO:0000259" key="16">
    <source>
        <dbReference type="Pfam" id="PF03717"/>
    </source>
</evidence>
<organism evidence="17">
    <name type="scientific">Longilinea arvoryzae</name>
    <dbReference type="NCBI Taxonomy" id="360412"/>
    <lineage>
        <taxon>Bacteria</taxon>
        <taxon>Bacillati</taxon>
        <taxon>Chloroflexota</taxon>
        <taxon>Anaerolineae</taxon>
        <taxon>Anaerolineales</taxon>
        <taxon>Anaerolineaceae</taxon>
        <taxon>Longilinea</taxon>
    </lineage>
</organism>